<evidence type="ECO:0000256" key="11">
    <source>
        <dbReference type="SAM" id="MobiDB-lite"/>
    </source>
</evidence>
<reference evidence="15 16" key="1">
    <citation type="submission" date="2019-07" db="EMBL/GenBank/DDBJ databases">
        <title>Genomic Encyclopedia of Archaeal and Bacterial Type Strains, Phase II (KMG-II): from individual species to whole genera.</title>
        <authorList>
            <person name="Goeker M."/>
        </authorList>
    </citation>
    <scope>NUCLEOTIDE SEQUENCE [LARGE SCALE GENOMIC DNA]</scope>
    <source>
        <strain evidence="15 16">DSM 17527</strain>
    </source>
</reference>
<keyword evidence="4 9" id="KW-0812">Transmembrane</keyword>
<dbReference type="GO" id="GO:0043952">
    <property type="term" value="P:protein transport by the Sec complex"/>
    <property type="evidence" value="ECO:0007669"/>
    <property type="project" value="UniProtKB-UniRule"/>
</dbReference>
<feature type="domain" description="Protein translocase subunit SecDF P1" evidence="13">
    <location>
        <begin position="187"/>
        <end position="244"/>
    </location>
</feature>
<dbReference type="NCBIfam" id="NF009585">
    <property type="entry name" value="PRK13024.1-5"/>
    <property type="match status" value="1"/>
</dbReference>
<evidence type="ECO:0000256" key="1">
    <source>
        <dbReference type="ARBA" id="ARBA00004651"/>
    </source>
</evidence>
<dbReference type="InterPro" id="IPR055344">
    <property type="entry name" value="SecD_SecF_C_bact"/>
</dbReference>
<evidence type="ECO:0000256" key="4">
    <source>
        <dbReference type="ARBA" id="ARBA00022692"/>
    </source>
</evidence>
<feature type="transmembrane region" description="Helical" evidence="9">
    <location>
        <begin position="934"/>
        <end position="952"/>
    </location>
</feature>
<dbReference type="GO" id="GO:0005886">
    <property type="term" value="C:plasma membrane"/>
    <property type="evidence" value="ECO:0007669"/>
    <property type="project" value="UniProtKB-SubCell"/>
</dbReference>
<feature type="transmembrane region" description="Helical" evidence="9">
    <location>
        <begin position="599"/>
        <end position="623"/>
    </location>
</feature>
<dbReference type="PANTHER" id="PTHR30081:SF1">
    <property type="entry name" value="PROTEIN TRANSLOCASE SUBUNIT SECD"/>
    <property type="match status" value="1"/>
</dbReference>
<comment type="caution">
    <text evidence="15">The sequence shown here is derived from an EMBL/GenBank/DDBJ whole genome shotgun (WGS) entry which is preliminary data.</text>
</comment>
<evidence type="ECO:0000256" key="6">
    <source>
        <dbReference type="ARBA" id="ARBA00022989"/>
    </source>
</evidence>
<dbReference type="HAMAP" id="MF_01464_B">
    <property type="entry name" value="SecF_B"/>
    <property type="match status" value="1"/>
</dbReference>
<dbReference type="Pfam" id="PF22599">
    <property type="entry name" value="SecDF_P1_head"/>
    <property type="match status" value="1"/>
</dbReference>
<dbReference type="AlphaFoldDB" id="A0A5S5BXC8"/>
<comment type="subunit">
    <text evidence="10">Forms a complex with SecD. Part of the essential Sec protein translocation apparatus which comprises SecA, SecYEG and auxiliary proteins SecDF. Other proteins may also be involved.</text>
</comment>
<evidence type="ECO:0000256" key="5">
    <source>
        <dbReference type="ARBA" id="ARBA00022927"/>
    </source>
</evidence>
<feature type="transmembrane region" description="Helical" evidence="9">
    <location>
        <begin position="557"/>
        <end position="578"/>
    </location>
</feature>
<keyword evidence="7 9" id="KW-0811">Translocation</keyword>
<evidence type="ECO:0000259" key="14">
    <source>
        <dbReference type="Pfam" id="PF22599"/>
    </source>
</evidence>
<evidence type="ECO:0000256" key="9">
    <source>
        <dbReference type="HAMAP-Rule" id="MF_01463"/>
    </source>
</evidence>
<dbReference type="NCBIfam" id="TIGR00916">
    <property type="entry name" value="2A0604s01"/>
    <property type="match status" value="1"/>
</dbReference>
<dbReference type="InterPro" id="IPR022646">
    <property type="entry name" value="SecD/SecF_CS"/>
</dbReference>
<dbReference type="Gene3D" id="1.20.1640.10">
    <property type="entry name" value="Multidrug efflux transporter AcrB transmembrane domain"/>
    <property type="match status" value="2"/>
</dbReference>
<dbReference type="NCBIfam" id="TIGR00966">
    <property type="entry name" value="transloc_SecF"/>
    <property type="match status" value="1"/>
</dbReference>
<keyword evidence="6 9" id="KW-1133">Transmembrane helix</keyword>
<protein>
    <recommendedName>
        <fullName evidence="9 10">Multifunctional fusion protein</fullName>
    </recommendedName>
    <domain>
        <recommendedName>
            <fullName evidence="9">Protein translocase subunit SecD</fullName>
        </recommendedName>
    </domain>
    <domain>
        <recommendedName>
            <fullName evidence="10">Protein-export membrane protein SecF</fullName>
        </recommendedName>
    </domain>
</protein>
<keyword evidence="16" id="KW-1185">Reference proteome</keyword>
<dbReference type="FunFam" id="1.20.1640.10:FF:000004">
    <property type="entry name" value="Protein translocase subunit SecD"/>
    <property type="match status" value="1"/>
</dbReference>
<feature type="transmembrane region" description="Helical" evidence="9">
    <location>
        <begin position="849"/>
        <end position="872"/>
    </location>
</feature>
<feature type="transmembrane region" description="Helical" evidence="9">
    <location>
        <begin position="884"/>
        <end position="904"/>
    </location>
</feature>
<comment type="similarity">
    <text evidence="10">Belongs to the SecD/SecF family. SecF subfamily.</text>
</comment>
<evidence type="ECO:0000256" key="8">
    <source>
        <dbReference type="ARBA" id="ARBA00023136"/>
    </source>
</evidence>
<feature type="transmembrane region" description="Helical" evidence="9">
    <location>
        <begin position="507"/>
        <end position="524"/>
    </location>
</feature>
<dbReference type="GO" id="GO:0065002">
    <property type="term" value="P:intracellular protein transmembrane transport"/>
    <property type="evidence" value="ECO:0007669"/>
    <property type="project" value="UniProtKB-UniRule"/>
</dbReference>
<evidence type="ECO:0000256" key="7">
    <source>
        <dbReference type="ARBA" id="ARBA00023010"/>
    </source>
</evidence>
<dbReference type="Pfam" id="PF21760">
    <property type="entry name" value="SecD_1st"/>
    <property type="match status" value="1"/>
</dbReference>
<feature type="transmembrane region" description="Helical" evidence="9">
    <location>
        <begin position="7"/>
        <end position="27"/>
    </location>
</feature>
<feature type="transmembrane region" description="Helical" evidence="9">
    <location>
        <begin position="531"/>
        <end position="551"/>
    </location>
</feature>
<feature type="domain" description="Protein export membrane protein SecD/SecF C-terminal" evidence="12">
    <location>
        <begin position="486"/>
        <end position="652"/>
    </location>
</feature>
<feature type="transmembrane region" description="Helical" evidence="9">
    <location>
        <begin position="635"/>
        <end position="654"/>
    </location>
</feature>
<feature type="transmembrane region" description="Helical" evidence="9">
    <location>
        <begin position="824"/>
        <end position="842"/>
    </location>
</feature>
<organism evidence="15 16">
    <name type="scientific">Aquimarina intermedia</name>
    <dbReference type="NCBI Taxonomy" id="350814"/>
    <lineage>
        <taxon>Bacteria</taxon>
        <taxon>Pseudomonadati</taxon>
        <taxon>Bacteroidota</taxon>
        <taxon>Flavobacteriia</taxon>
        <taxon>Flavobacteriales</taxon>
        <taxon>Flavobacteriaceae</taxon>
        <taxon>Aquimarina</taxon>
    </lineage>
</organism>
<evidence type="ECO:0000313" key="16">
    <source>
        <dbReference type="Proteomes" id="UP000324376"/>
    </source>
</evidence>
<dbReference type="HAMAP" id="MF_01463_B">
    <property type="entry name" value="SecD_B"/>
    <property type="match status" value="1"/>
</dbReference>
<keyword evidence="3 9" id="KW-1003">Cell membrane</keyword>
<evidence type="ECO:0000256" key="3">
    <source>
        <dbReference type="ARBA" id="ARBA00022475"/>
    </source>
</evidence>
<evidence type="ECO:0000259" key="13">
    <source>
        <dbReference type="Pfam" id="PF21760"/>
    </source>
</evidence>
<feature type="transmembrane region" description="Helical" evidence="9">
    <location>
        <begin position="958"/>
        <end position="982"/>
    </location>
</feature>
<dbReference type="InterPro" id="IPR005791">
    <property type="entry name" value="SecD"/>
</dbReference>
<dbReference type="SUPFAM" id="SSF82866">
    <property type="entry name" value="Multidrug efflux transporter AcrB transmembrane domain"/>
    <property type="match status" value="2"/>
</dbReference>
<comment type="similarity">
    <text evidence="9">Belongs to the SecD/SecF family. SecD subfamily.</text>
</comment>
<dbReference type="InterPro" id="IPR005665">
    <property type="entry name" value="SecF_bac"/>
</dbReference>
<feature type="region of interest" description="Disordered" evidence="11">
    <location>
        <begin position="269"/>
        <end position="288"/>
    </location>
</feature>
<dbReference type="InterPro" id="IPR048634">
    <property type="entry name" value="SecD_SecF_C"/>
</dbReference>
<dbReference type="PRINTS" id="PR01755">
    <property type="entry name" value="SECFTRNLCASE"/>
</dbReference>
<keyword evidence="5 9" id="KW-0653">Protein transport</keyword>
<dbReference type="EMBL" id="VNHU01000010">
    <property type="protein sequence ID" value="TYP70988.1"/>
    <property type="molecule type" value="Genomic_DNA"/>
</dbReference>
<dbReference type="Gene3D" id="3.30.70.3220">
    <property type="match status" value="1"/>
</dbReference>
<dbReference type="InterPro" id="IPR022813">
    <property type="entry name" value="SecD/SecF_arch_bac"/>
</dbReference>
<evidence type="ECO:0000256" key="10">
    <source>
        <dbReference type="HAMAP-Rule" id="MF_01464"/>
    </source>
</evidence>
<sequence>MQNKGLVRVFAILFGLVCIYQLSYTYLTYTKEKEAENYAQQKFPGEDASKLREMAERNYLDSIGKDPIFAGITYNDAKDKELNKGLDLKGGINVILQISVKDILKGLSNNSKDPAFNQALLATDELQKNSQNSYIEDFFTEFEKIPDAKLASPDIFANKNLSDDISFDMTNDQVKPVLTRKIDESITSAFEVLRKRIDKFGVTQPNIQRLGETGRILVELPGAKDVDRVKKLLQSTAQLEFWDVYKAEEIFPFIFAANTLLKEEMEKKEATTSEDATEVDAAQVDSTKTDEDAAIDDLLADAEDSTDLDAQVNPIFDLIANQGGQGGPVILSVNKNDVEEFESYLNDPKVRALLSPEQRYVRFAWGKPVKDSDFVDLYAIKGNRNNEPELSGGVITDARQEYNQVGQVTVTMQMDGKGAKAWEEMTGRASTNRSQIAIVLDNVVYSAPGVSTGPISGGRSEITGNFSIEEGQDLANVLRAGKLPASADIIQSEVVGPSLGQEAIDSGIMSFAIALVLILVWMVFYYGKAGIFADVALVVNILFIFGVLAGLKAVLTLPGIAGIVLTIGMSVDANVLIFERIKEELTKGKSQVDAIKDGFNNALSSILDANITTGLTGLILLFFGTGPIKGFATTLLIGILTSLFTAIFITRLFIDGYGKNGKELAFSTGMTKNLFSNINVDFLGKRKIAYIISGVVIVVGLGSLFTQGLDQGVDFVGGRSYTVRFAKDVAPTEIENKLTGVFGSAQAKTLGANNQLKITTKYKVNETGEAVDAEIANKLYTTLQPYLGGDISYDEFANGDEDKQIGIMSSMKVGPTIADDIKQAAFWSVLGSLIVVFLYILLRFRRWQFSLGAVAAVFHDVLLVLGVFSLTWKFMPFNMEIDQAFIAAILTVIGYSLNDTVVVFDRIREFFGEHTNWPLAKNVNAALNSTLSRTLNTSLTTLLVLGAIFIFAAPLRGFMFSLIIGVLVGTYSSLFIATPVMYDTVKKVGLKTKVKKEEVTA</sequence>
<dbReference type="InterPro" id="IPR048631">
    <property type="entry name" value="SecD_1st"/>
</dbReference>
<proteinExistence type="inferred from homology"/>
<comment type="function">
    <text evidence="9">Part of the Sec protein translocase complex. Interacts with the SecYEG preprotein conducting channel. SecDF uses the proton motive force (PMF) to complete protein translocation after the ATP-dependent function of SecA.</text>
</comment>
<dbReference type="Pfam" id="PF02355">
    <property type="entry name" value="SecD_SecF_C"/>
    <property type="match status" value="2"/>
</dbReference>
<dbReference type="GO" id="GO:0006605">
    <property type="term" value="P:protein targeting"/>
    <property type="evidence" value="ECO:0007669"/>
    <property type="project" value="UniProtKB-UniRule"/>
</dbReference>
<evidence type="ECO:0000256" key="2">
    <source>
        <dbReference type="ARBA" id="ARBA00022448"/>
    </source>
</evidence>
<feature type="domain" description="SecDF P1 head subdomain" evidence="14">
    <location>
        <begin position="386"/>
        <end position="485"/>
    </location>
</feature>
<gene>
    <name evidence="10" type="primary">secF</name>
    <name evidence="9" type="synonym">secD</name>
    <name evidence="15" type="ORF">BD809_11047</name>
</gene>
<feature type="transmembrane region" description="Helical" evidence="9">
    <location>
        <begin position="688"/>
        <end position="706"/>
    </location>
</feature>
<comment type="subcellular location">
    <subcellularLocation>
        <location evidence="1 9">Cell membrane</location>
        <topology evidence="1 9">Multi-pass membrane protein</topology>
    </subcellularLocation>
</comment>
<dbReference type="Gene3D" id="3.30.1360.200">
    <property type="match status" value="1"/>
</dbReference>
<dbReference type="Proteomes" id="UP000324376">
    <property type="component" value="Unassembled WGS sequence"/>
</dbReference>
<dbReference type="InterPro" id="IPR054384">
    <property type="entry name" value="SecDF_P1_head"/>
</dbReference>
<accession>A0A5S5BXC8</accession>
<dbReference type="OrthoDB" id="9805019at2"/>
<dbReference type="NCBIfam" id="TIGR01129">
    <property type="entry name" value="secD"/>
    <property type="match status" value="1"/>
</dbReference>
<dbReference type="Pfam" id="PF07549">
    <property type="entry name" value="Sec_GG"/>
    <property type="match status" value="1"/>
</dbReference>
<dbReference type="PANTHER" id="PTHR30081">
    <property type="entry name" value="PROTEIN-EXPORT MEMBRANE PROTEIN SEC"/>
    <property type="match status" value="1"/>
</dbReference>
<keyword evidence="8 9" id="KW-0472">Membrane</keyword>
<keyword evidence="2 9" id="KW-0813">Transport</keyword>
<dbReference type="GO" id="GO:0015450">
    <property type="term" value="F:protein-transporting ATPase activity"/>
    <property type="evidence" value="ECO:0007669"/>
    <property type="project" value="InterPro"/>
</dbReference>
<dbReference type="RefSeq" id="WP_148783497.1">
    <property type="nucleotide sequence ID" value="NZ_VNHU01000010.1"/>
</dbReference>
<evidence type="ECO:0000259" key="12">
    <source>
        <dbReference type="Pfam" id="PF02355"/>
    </source>
</evidence>
<name>A0A5S5BXC8_9FLAO</name>
<evidence type="ECO:0000313" key="15">
    <source>
        <dbReference type="EMBL" id="TYP70988.1"/>
    </source>
</evidence>
<dbReference type="InterPro" id="IPR022645">
    <property type="entry name" value="SecD/SecF_bac"/>
</dbReference>
<feature type="domain" description="Protein export membrane protein SecD/SecF C-terminal" evidence="12">
    <location>
        <begin position="802"/>
        <end position="985"/>
    </location>
</feature>
<comment type="caution">
    <text evidence="9">Lacks conserved residue(s) required for the propagation of feature annotation.</text>
</comment>
<comment type="subunit">
    <text evidence="9">Forms a complex with SecF. Part of the essential Sec protein translocation apparatus which comprises SecA, SecYEG and auxiliary proteins SecDF. Other proteins may also be involved.</text>
</comment>